<dbReference type="Pfam" id="PF00292">
    <property type="entry name" value="PAX"/>
    <property type="match status" value="1"/>
</dbReference>
<organism evidence="3 4">
    <name type="scientific">Crassostrea virginica</name>
    <name type="common">Eastern oyster</name>
    <dbReference type="NCBI Taxonomy" id="6565"/>
    <lineage>
        <taxon>Eukaryota</taxon>
        <taxon>Metazoa</taxon>
        <taxon>Spiralia</taxon>
        <taxon>Lophotrochozoa</taxon>
        <taxon>Mollusca</taxon>
        <taxon>Bivalvia</taxon>
        <taxon>Autobranchia</taxon>
        <taxon>Pteriomorphia</taxon>
        <taxon>Ostreida</taxon>
        <taxon>Ostreoidea</taxon>
        <taxon>Ostreidae</taxon>
        <taxon>Crassostrea</taxon>
    </lineage>
</organism>
<sequence>MVIELLTLSTYQVEIRQNYHTQHFLYPEIRYIMAKINSAGRVYDKGTPLGIDLRRSIINYMEEQGAKFGSLQLPRGLPQKVSEIFKVSHPLVTKIWKQYCIEGIVKLPEYKSGRKRKLDQEDVQHIHFLKETKPSMPLKSVKEEVLKYSNAVIKVSKSTISRHLKNDLNMTYKRIARYSKNRFTPQNMNYTQNFLNYVGQKDPFSLKFMDEMGVKLSDGQNVYGHSLKGTPCIEMTRHNPHRNVTASVIVGMSGVKYVKIFDGASNGTEYTLFIAEATQSYTDEGEPVFNPGDCLIADNAPIHHNMAERELNNYLPTVGVEYVFLPTYSPDLNPAEQVFRKVKKILKCDRYITLLNLDLKVAVYEAFKEISTADTLSFFRSTEYIKNP</sequence>
<dbReference type="SUPFAM" id="SSF46689">
    <property type="entry name" value="Homeodomain-like"/>
    <property type="match status" value="1"/>
</dbReference>
<dbReference type="PANTHER" id="PTHR46564">
    <property type="entry name" value="TRANSPOSASE"/>
    <property type="match status" value="1"/>
</dbReference>
<feature type="domain" description="Paired" evidence="2">
    <location>
        <begin position="32"/>
        <end position="165"/>
    </location>
</feature>
<dbReference type="GO" id="GO:0003677">
    <property type="term" value="F:DNA binding"/>
    <property type="evidence" value="ECO:0007669"/>
    <property type="project" value="InterPro"/>
</dbReference>
<dbReference type="Gene3D" id="3.30.420.10">
    <property type="entry name" value="Ribonuclease H-like superfamily/Ribonuclease H"/>
    <property type="match status" value="1"/>
</dbReference>
<keyword evidence="3" id="KW-1185">Reference proteome</keyword>
<evidence type="ECO:0000259" key="2">
    <source>
        <dbReference type="SMART" id="SM00351"/>
    </source>
</evidence>
<gene>
    <name evidence="4" type="primary">LOC111115279</name>
</gene>
<evidence type="ECO:0000313" key="3">
    <source>
        <dbReference type="Proteomes" id="UP000694844"/>
    </source>
</evidence>
<name>A0A8B8C3Y8_CRAVI</name>
<dbReference type="SMART" id="SM00351">
    <property type="entry name" value="PAX"/>
    <property type="match status" value="1"/>
</dbReference>
<dbReference type="InterPro" id="IPR036388">
    <property type="entry name" value="WH-like_DNA-bd_sf"/>
</dbReference>
<dbReference type="NCBIfam" id="NF033545">
    <property type="entry name" value="transpos_IS630"/>
    <property type="match status" value="1"/>
</dbReference>
<accession>A0A8B8C3Y8</accession>
<dbReference type="Gene3D" id="1.10.10.10">
    <property type="entry name" value="Winged helix-like DNA-binding domain superfamily/Winged helix DNA-binding domain"/>
    <property type="match status" value="1"/>
</dbReference>
<dbReference type="InterPro" id="IPR038717">
    <property type="entry name" value="Tc1-like_DDE_dom"/>
</dbReference>
<proteinExistence type="predicted"/>
<dbReference type="InterPro" id="IPR009057">
    <property type="entry name" value="Homeodomain-like_sf"/>
</dbReference>
<dbReference type="Pfam" id="PF13358">
    <property type="entry name" value="DDE_3"/>
    <property type="match status" value="1"/>
</dbReference>
<reference evidence="4" key="1">
    <citation type="submission" date="2025-08" db="UniProtKB">
        <authorList>
            <consortium name="RefSeq"/>
        </authorList>
    </citation>
    <scope>IDENTIFICATION</scope>
    <source>
        <tissue evidence="4">Whole sample</tissue>
    </source>
</reference>
<evidence type="ECO:0000313" key="4">
    <source>
        <dbReference type="RefSeq" id="XP_022309671.1"/>
    </source>
</evidence>
<protein>
    <submittedName>
        <fullName evidence="4">Uncharacterized protein LOC111115279</fullName>
    </submittedName>
</protein>
<dbReference type="GO" id="GO:0006355">
    <property type="term" value="P:regulation of DNA-templated transcription"/>
    <property type="evidence" value="ECO:0007669"/>
    <property type="project" value="InterPro"/>
</dbReference>
<dbReference type="RefSeq" id="XP_022309671.1">
    <property type="nucleotide sequence ID" value="XM_022453963.1"/>
</dbReference>
<dbReference type="OrthoDB" id="5947358at2759"/>
<dbReference type="GeneID" id="111115279"/>
<dbReference type="InterPro" id="IPR001523">
    <property type="entry name" value="Paired_dom"/>
</dbReference>
<dbReference type="AlphaFoldDB" id="A0A8B8C3Y8"/>
<dbReference type="PANTHER" id="PTHR46564:SF1">
    <property type="entry name" value="TRANSPOSASE"/>
    <property type="match status" value="1"/>
</dbReference>
<dbReference type="InterPro" id="IPR047655">
    <property type="entry name" value="Transpos_IS630-like"/>
</dbReference>
<keyword evidence="1" id="KW-0563">Paired box</keyword>
<dbReference type="KEGG" id="cvn:111115279"/>
<dbReference type="InterPro" id="IPR036397">
    <property type="entry name" value="RNaseH_sf"/>
</dbReference>
<evidence type="ECO:0000256" key="1">
    <source>
        <dbReference type="ARBA" id="ARBA00022724"/>
    </source>
</evidence>
<dbReference type="Proteomes" id="UP000694844">
    <property type="component" value="Chromosome 9"/>
</dbReference>